<dbReference type="PRINTS" id="PR00119">
    <property type="entry name" value="CATATPASE"/>
</dbReference>
<dbReference type="FunFam" id="3.40.1110.10:FF:000005">
    <property type="entry name" value="Plasma membrane ATPase"/>
    <property type="match status" value="1"/>
</dbReference>
<dbReference type="InterPro" id="IPR003663">
    <property type="entry name" value="Sugar/inositol_transpt"/>
</dbReference>
<protein>
    <recommendedName>
        <fullName evidence="18">Hexose transporter 1</fullName>
        <ecNumber evidence="4">7.1.2.1</ecNumber>
    </recommendedName>
</protein>
<evidence type="ECO:0000256" key="19">
    <source>
        <dbReference type="SAM" id="Phobius"/>
    </source>
</evidence>
<evidence type="ECO:0000256" key="12">
    <source>
        <dbReference type="ARBA" id="ARBA00044637"/>
    </source>
</evidence>
<dbReference type="STRING" id="325452.A0A3R7FZH5"/>
<comment type="caution">
    <text evidence="23">The sequence shown here is derived from an EMBL/GenBank/DDBJ whole genome shotgun (WGS) entry which is preliminary data.</text>
</comment>
<evidence type="ECO:0000256" key="14">
    <source>
        <dbReference type="ARBA" id="ARBA00044656"/>
    </source>
</evidence>
<dbReference type="Proteomes" id="UP000285883">
    <property type="component" value="Unassembled WGS sequence"/>
</dbReference>
<dbReference type="Pfam" id="PF00690">
    <property type="entry name" value="Cation_ATPase_N"/>
    <property type="match status" value="1"/>
</dbReference>
<evidence type="ECO:0000313" key="21">
    <source>
        <dbReference type="EMBL" id="KAG2518267.1"/>
    </source>
</evidence>
<keyword evidence="7" id="KW-0547">Nucleotide-binding</keyword>
<evidence type="ECO:0000313" key="23">
    <source>
        <dbReference type="EMBL" id="RLN10183.1"/>
    </source>
</evidence>
<evidence type="ECO:0000259" key="20">
    <source>
        <dbReference type="PROSITE" id="PS50850"/>
    </source>
</evidence>
<dbReference type="PANTHER" id="PTHR42861">
    <property type="entry name" value="CALCIUM-TRANSPORTING ATPASE"/>
    <property type="match status" value="1"/>
</dbReference>
<evidence type="ECO:0000256" key="9">
    <source>
        <dbReference type="ARBA" id="ARBA00022967"/>
    </source>
</evidence>
<dbReference type="SFLD" id="SFLDS00003">
    <property type="entry name" value="Haloacid_Dehalogenase"/>
    <property type="match status" value="1"/>
</dbReference>
<dbReference type="GO" id="GO:0008553">
    <property type="term" value="F:P-type proton-exporting transporter activity"/>
    <property type="evidence" value="ECO:0007669"/>
    <property type="project" value="UniProtKB-EC"/>
</dbReference>
<dbReference type="SUPFAM" id="SSF81665">
    <property type="entry name" value="Calcium ATPase, transmembrane domain M"/>
    <property type="match status" value="1"/>
</dbReference>
<dbReference type="InterPro" id="IPR020846">
    <property type="entry name" value="MFS_dom"/>
</dbReference>
<evidence type="ECO:0000313" key="24">
    <source>
        <dbReference type="EMBL" id="RLN78159.1"/>
    </source>
</evidence>
<dbReference type="InterPro" id="IPR018303">
    <property type="entry name" value="ATPase_P-typ_P_site"/>
</dbReference>
<dbReference type="NCBIfam" id="TIGR01647">
    <property type="entry name" value="ATPase-IIIA_H"/>
    <property type="match status" value="1"/>
</dbReference>
<evidence type="ECO:0000256" key="1">
    <source>
        <dbReference type="ARBA" id="ARBA00004141"/>
    </source>
</evidence>
<evidence type="ECO:0000256" key="7">
    <source>
        <dbReference type="ARBA" id="ARBA00022741"/>
    </source>
</evidence>
<feature type="transmembrane region" description="Helical" evidence="19">
    <location>
        <begin position="423"/>
        <end position="445"/>
    </location>
</feature>
<evidence type="ECO:0000256" key="6">
    <source>
        <dbReference type="ARBA" id="ARBA00022692"/>
    </source>
</evidence>
<keyword evidence="10 19" id="KW-1133">Transmembrane helix</keyword>
<feature type="transmembrane region" description="Helical" evidence="19">
    <location>
        <begin position="752"/>
        <end position="776"/>
    </location>
</feature>
<dbReference type="InterPro" id="IPR004014">
    <property type="entry name" value="ATPase_P-typ_cation-transptr_N"/>
</dbReference>
<dbReference type="PRINTS" id="PR00120">
    <property type="entry name" value="HATPASE"/>
</dbReference>
<proteinExistence type="inferred from homology"/>
<feature type="transmembrane region" description="Helical" evidence="19">
    <location>
        <begin position="149"/>
        <end position="166"/>
    </location>
</feature>
<dbReference type="InterPro" id="IPR023298">
    <property type="entry name" value="ATPase_P-typ_TM_dom_sf"/>
</dbReference>
<feature type="transmembrane region" description="Helical" evidence="19">
    <location>
        <begin position="178"/>
        <end position="200"/>
    </location>
</feature>
<evidence type="ECO:0000256" key="3">
    <source>
        <dbReference type="ARBA" id="ARBA00011738"/>
    </source>
</evidence>
<dbReference type="EMBL" id="JPWV03000111">
    <property type="protein sequence ID" value="KAG2524572.1"/>
    <property type="molecule type" value="Genomic_DNA"/>
</dbReference>
<evidence type="ECO:0000256" key="5">
    <source>
        <dbReference type="ARBA" id="ARBA00022553"/>
    </source>
</evidence>
<feature type="transmembrane region" description="Helical" evidence="19">
    <location>
        <begin position="1324"/>
        <end position="1347"/>
    </location>
</feature>
<evidence type="ECO:0000313" key="22">
    <source>
        <dbReference type="EMBL" id="KAG2524572.1"/>
    </source>
</evidence>
<dbReference type="PROSITE" id="PS50850">
    <property type="entry name" value="MFS"/>
    <property type="match status" value="1"/>
</dbReference>
<dbReference type="GO" id="GO:0016020">
    <property type="term" value="C:membrane"/>
    <property type="evidence" value="ECO:0007669"/>
    <property type="project" value="UniProtKB-SubCell"/>
</dbReference>
<dbReference type="InterPro" id="IPR006534">
    <property type="entry name" value="P-type_ATPase_IIIA"/>
</dbReference>
<dbReference type="EMBL" id="JPWU03000374">
    <property type="protein sequence ID" value="KAG2518267.1"/>
    <property type="molecule type" value="Genomic_DNA"/>
</dbReference>
<feature type="transmembrane region" description="Helical" evidence="19">
    <location>
        <begin position="206"/>
        <end position="236"/>
    </location>
</feature>
<comment type="catalytic activity">
    <reaction evidence="12">
        <text>D-galactose(in) = D-galactose(out)</text>
        <dbReference type="Rhea" id="RHEA:34915"/>
        <dbReference type="ChEBI" id="CHEBI:4139"/>
    </reaction>
    <physiologicalReaction direction="right-to-left" evidence="12">
        <dbReference type="Rhea" id="RHEA:34917"/>
    </physiologicalReaction>
</comment>
<sequence>MYLEVVATPNKGVGVHINAFDDATKVAAHQLKPKRLLYTSVLVSLLQPFQSGWSTSQMNLSQYNDTAQCNARPVAEGTCLMFPGHSKLEWTFAVNAWIFGAMIGSLCCGYFSDKLGRKKVLMINCVFMIVGGMIQATVSNIWLFAIGRLIAGLASGTATGTIGAYVNELSPPHMRNTLGLGLQISTTIGILLPAIAFFFANTSNGWRYLAAFPCVLGAQFLLLAPTLSVESPAWLLTKNRREEARRVIARLYGEENVGTVLSWLEVGNKAANAELGRIAGEPPVNESMFAPRYRLQLAGAVLLSCTQQLSGINAVFYYSGTIFSDAGISDSRVGTLIINFINIWPAFFTGVLAVRLGNRNMILWGLAGMVAMSIGMTVAFIVDVSVLSIVFTALYVIVFGVTLGPLVWVMTADMFPDSIRASASSLCIGINWLCNLVVGVSYPYVSDALNGYAYVPFVVLLVIFYLLALKLVPETSGKSAEEIQAEYDSRREILQIASGSKECGFVRSEAVQREHSPLLANGDEHSYSGISNDERFYMGVDKRSLLDTGDTGLSTVEASRRLKIFGPNELETKEKSPWVKLAEQFWGPMPIMIWLAILVEAITKDIPDFFVLLFLQLLNGTVGWYEELKAGNAVAALKASLKPEAQVIRDGVHQTINAALLVPGDRVTLSAGSAVPADCDICEGNPVQIDQAALTGESFPVTMATGDNAKMGSTVVRGEVEAVVSATGSQTFFGKTASLISSVDEVSHFQKILIRITMFLMAISFILVGFCLGYLIYNGEEFLDAIAFCVVLLVASIPIAMQVVCTSTMALGSRKLAEEKVIVTQLQSIETLSGMNMLCSDKTGTLTRNKMELQDDLPIFHPTSTREEVLITAALAAKWKEPPKDALDTLVLNAIDLRPLDQYSMLDHLPFDPSVKRTESTIRGPDGKVFKVTKGAPQIIMALAHNVTEIQDEVEAKVLDLAKRGIRSLAVGRASDEEADGGWVFLGIMTFLDPPRHDTKRTIELAHENGIGVKMITGDQAAIAVETCRMLGMGQTILGTDVLPSANVQDGLSSTLGSDYGAIVESADGFAQVFPEHKFLIVEVLRQRGWVVGMTGDGVNDAPALKKADVGIAVEGSTDAARAAADIVLTQPGLSVIINAITLSRKIFQRMRNYVTYRIACTIQLLMFFFISVLLFHPDSCRFQHFVPHVGECPYNVNESTEAVDPYFKLPVIALVLITILNDGTIISIAYDNVVPSKRPETWNLPRIYWVSTTLGLIAVASSLLLLFFGLDSWNKNGVLAYFGLGDLPYDQVMMMMYLKISLSDFMTVFTARTEGLFFTRAPGSLLAVAACFATVVSTLLAVFWPFTDMEAISFELAIFVWIYCLGWFFIQDLGKVLLIFLLEHIEHMNVFDSKVSSKKYVKQEAQRQNRIRMGSTFLNNDSFMRGSFVAGRPVGGSFVERSMTLEQAMDRLVRLEAEMKAIRAVIQSASGTAKV</sequence>
<dbReference type="Gene3D" id="1.20.1110.10">
    <property type="entry name" value="Calcium-transporting ATPase, transmembrane domain"/>
    <property type="match status" value="1"/>
</dbReference>
<keyword evidence="5" id="KW-0597">Phosphoprotein</keyword>
<evidence type="ECO:0000256" key="11">
    <source>
        <dbReference type="ARBA" id="ARBA00023136"/>
    </source>
</evidence>
<dbReference type="Pfam" id="PF00083">
    <property type="entry name" value="Sugar_tr"/>
    <property type="match status" value="1"/>
</dbReference>
<feature type="transmembrane region" description="Helical" evidence="19">
    <location>
        <begin position="1248"/>
        <end position="1271"/>
    </location>
</feature>
<dbReference type="InterPro" id="IPR023299">
    <property type="entry name" value="ATPase_P-typ_cyto_dom_N"/>
</dbReference>
<evidence type="ECO:0000313" key="25">
    <source>
        <dbReference type="Proteomes" id="UP000285624"/>
    </source>
</evidence>
<dbReference type="SFLD" id="SFLDF00027">
    <property type="entry name" value="p-type_atpase"/>
    <property type="match status" value="1"/>
</dbReference>
<keyword evidence="11 19" id="KW-0472">Membrane</keyword>
<feature type="transmembrane region" description="Helical" evidence="19">
    <location>
        <begin position="388"/>
        <end position="411"/>
    </location>
</feature>
<dbReference type="Pfam" id="PF00122">
    <property type="entry name" value="E1-E2_ATPase"/>
    <property type="match status" value="1"/>
</dbReference>
<dbReference type="Gene3D" id="1.20.1250.20">
    <property type="entry name" value="MFS general substrate transporter like domains"/>
    <property type="match status" value="1"/>
</dbReference>
<dbReference type="FunFam" id="2.70.150.10:FF:000042">
    <property type="entry name" value="Plasma membrane ATPase"/>
    <property type="match status" value="1"/>
</dbReference>
<dbReference type="FunFam" id="3.40.50.1000:FF:000008">
    <property type="entry name" value="Plasma membrane ATPase"/>
    <property type="match status" value="1"/>
</dbReference>
<evidence type="ECO:0000256" key="8">
    <source>
        <dbReference type="ARBA" id="ARBA00022840"/>
    </source>
</evidence>
<dbReference type="PROSITE" id="PS00154">
    <property type="entry name" value="ATPASE_E1_E2"/>
    <property type="match status" value="1"/>
</dbReference>
<reference evidence="25 26" key="2">
    <citation type="submission" date="2018-07" db="EMBL/GenBank/DDBJ databases">
        <title>Genome sequencing of oomycete isolates from Chile give support for New Zealand origin for Phytophthora kernoviae and make available the first Nothophytophthora sp. genome.</title>
        <authorList>
            <person name="Studholme D.J."/>
            <person name="Sanfuentes E."/>
            <person name="Panda P."/>
            <person name="Hill R."/>
            <person name="Sambles C."/>
            <person name="Grant M."/>
            <person name="Williams N.M."/>
            <person name="Mcdougal R.L."/>
        </authorList>
    </citation>
    <scope>NUCLEOTIDE SEQUENCE [LARGE SCALE GENOMIC DNA]</scope>
    <source>
        <strain evidence="23">Chile2</strain>
        <strain evidence="24">Chile4</strain>
    </source>
</reference>
<feature type="transmembrane region" description="Helical" evidence="19">
    <location>
        <begin position="123"/>
        <end position="143"/>
    </location>
</feature>
<feature type="transmembrane region" description="Helical" evidence="19">
    <location>
        <begin position="451"/>
        <end position="469"/>
    </location>
</feature>
<feature type="transmembrane region" description="Helical" evidence="19">
    <location>
        <begin position="1155"/>
        <end position="1176"/>
    </location>
</feature>
<dbReference type="EMBL" id="MAYM02001872">
    <property type="protein sequence ID" value="RLN10183.1"/>
    <property type="molecule type" value="Genomic_DNA"/>
</dbReference>
<keyword evidence="25" id="KW-1185">Reference proteome</keyword>
<evidence type="ECO:0000256" key="2">
    <source>
        <dbReference type="ARBA" id="ARBA00008804"/>
    </source>
</evidence>
<feature type="transmembrane region" description="Helical" evidence="19">
    <location>
        <begin position="90"/>
        <end position="111"/>
    </location>
</feature>
<dbReference type="PROSITE" id="PS00217">
    <property type="entry name" value="SUGAR_TRANSPORT_2"/>
    <property type="match status" value="1"/>
</dbReference>
<feature type="domain" description="Major facilitator superfamily (MFS) profile" evidence="20">
    <location>
        <begin position="36"/>
        <end position="476"/>
    </location>
</feature>
<dbReference type="NCBIfam" id="TIGR00879">
    <property type="entry name" value="SP"/>
    <property type="match status" value="1"/>
</dbReference>
<comment type="catalytic activity">
    <reaction evidence="14">
        <text>D-xylose(out) = D-xylose(in)</text>
        <dbReference type="Rhea" id="RHEA:78427"/>
        <dbReference type="ChEBI" id="CHEBI:53455"/>
    </reaction>
    <physiologicalReaction direction="left-to-right" evidence="14">
        <dbReference type="Rhea" id="RHEA:78428"/>
    </physiologicalReaction>
</comment>
<comment type="catalytic activity">
    <reaction evidence="16">
        <text>D-glucosamine(out) = D-glucosamine(in)</text>
        <dbReference type="Rhea" id="RHEA:78423"/>
        <dbReference type="ChEBI" id="CHEBI:58723"/>
    </reaction>
    <physiologicalReaction direction="left-to-right" evidence="16">
        <dbReference type="Rhea" id="RHEA:78424"/>
    </physiologicalReaction>
</comment>
<dbReference type="Gene3D" id="3.40.50.1000">
    <property type="entry name" value="HAD superfamily/HAD-like"/>
    <property type="match status" value="1"/>
</dbReference>
<keyword evidence="9" id="KW-1278">Translocase</keyword>
<evidence type="ECO:0000256" key="16">
    <source>
        <dbReference type="ARBA" id="ARBA00044668"/>
    </source>
</evidence>
<evidence type="ECO:0000256" key="18">
    <source>
        <dbReference type="ARBA" id="ARBA00044780"/>
    </source>
</evidence>
<dbReference type="SFLD" id="SFLDG00002">
    <property type="entry name" value="C1.7:_P-type_atpase_like"/>
    <property type="match status" value="1"/>
</dbReference>
<feature type="transmembrane region" description="Helical" evidence="19">
    <location>
        <begin position="1207"/>
        <end position="1227"/>
    </location>
</feature>
<dbReference type="InterPro" id="IPR008250">
    <property type="entry name" value="ATPase_P-typ_transduc_dom_A_sf"/>
</dbReference>
<comment type="catalytic activity">
    <reaction evidence="13">
        <text>D-glucose(out) = D-glucose(in)</text>
        <dbReference type="Rhea" id="RHEA:60376"/>
        <dbReference type="ChEBI" id="CHEBI:4167"/>
    </reaction>
    <physiologicalReaction direction="left-to-right" evidence="13">
        <dbReference type="Rhea" id="RHEA:60377"/>
    </physiologicalReaction>
</comment>
<dbReference type="InterPro" id="IPR036412">
    <property type="entry name" value="HAD-like_sf"/>
</dbReference>
<evidence type="ECO:0000256" key="13">
    <source>
        <dbReference type="ARBA" id="ARBA00044648"/>
    </source>
</evidence>
<dbReference type="EC" id="7.1.2.1" evidence="4"/>
<dbReference type="InterPro" id="IPR059000">
    <property type="entry name" value="ATPase_P-type_domA"/>
</dbReference>
<dbReference type="SUPFAM" id="SSF103473">
    <property type="entry name" value="MFS general substrate transporter"/>
    <property type="match status" value="1"/>
</dbReference>
<feature type="transmembrane region" description="Helical" evidence="19">
    <location>
        <begin position="1353"/>
        <end position="1371"/>
    </location>
</feature>
<dbReference type="CDD" id="cd02076">
    <property type="entry name" value="P-type_ATPase_H"/>
    <property type="match status" value="1"/>
</dbReference>
<dbReference type="Proteomes" id="UP000792063">
    <property type="component" value="Unassembled WGS sequence"/>
</dbReference>
<dbReference type="GO" id="GO:0120029">
    <property type="term" value="P:proton export across plasma membrane"/>
    <property type="evidence" value="ECO:0007669"/>
    <property type="project" value="InterPro"/>
</dbReference>
<dbReference type="InterPro" id="IPR005829">
    <property type="entry name" value="Sugar_transporter_CS"/>
</dbReference>
<dbReference type="Proteomes" id="UP000285624">
    <property type="component" value="Unassembled WGS sequence"/>
</dbReference>
<comment type="subcellular location">
    <subcellularLocation>
        <location evidence="1">Membrane</location>
        <topology evidence="1">Multi-pass membrane protein</topology>
    </subcellularLocation>
</comment>
<keyword evidence="6 19" id="KW-0812">Transmembrane</keyword>
<evidence type="ECO:0000256" key="17">
    <source>
        <dbReference type="ARBA" id="ARBA00044710"/>
    </source>
</evidence>
<evidence type="ECO:0000256" key="4">
    <source>
        <dbReference type="ARBA" id="ARBA00012476"/>
    </source>
</evidence>
<dbReference type="SUPFAM" id="SSF56784">
    <property type="entry name" value="HAD-like"/>
    <property type="match status" value="1"/>
</dbReference>
<dbReference type="NCBIfam" id="TIGR01494">
    <property type="entry name" value="ATPase_P-type"/>
    <property type="match status" value="2"/>
</dbReference>
<organism evidence="23 26">
    <name type="scientific">Phytophthora kernoviae</name>
    <dbReference type="NCBI Taxonomy" id="325452"/>
    <lineage>
        <taxon>Eukaryota</taxon>
        <taxon>Sar</taxon>
        <taxon>Stramenopiles</taxon>
        <taxon>Oomycota</taxon>
        <taxon>Peronosporomycetes</taxon>
        <taxon>Peronosporales</taxon>
        <taxon>Peronosporaceae</taxon>
        <taxon>Phytophthora</taxon>
    </lineage>
</organism>
<feature type="transmembrane region" description="Helical" evidence="19">
    <location>
        <begin position="782"/>
        <end position="805"/>
    </location>
</feature>
<comment type="subunit">
    <text evidence="3">Homodimer.</text>
</comment>
<evidence type="ECO:0000256" key="10">
    <source>
        <dbReference type="ARBA" id="ARBA00022989"/>
    </source>
</evidence>
<dbReference type="InterPro" id="IPR023214">
    <property type="entry name" value="HAD_sf"/>
</dbReference>
<feature type="transmembrane region" description="Helical" evidence="19">
    <location>
        <begin position="297"/>
        <end position="316"/>
    </location>
</feature>
<feature type="transmembrane region" description="Helical" evidence="19">
    <location>
        <begin position="336"/>
        <end position="354"/>
    </location>
</feature>
<comment type="catalytic activity">
    <reaction evidence="17">
        <text>D-fructose(out) = D-fructose(in)</text>
        <dbReference type="Rhea" id="RHEA:60372"/>
        <dbReference type="ChEBI" id="CHEBI:37721"/>
    </reaction>
    <physiologicalReaction direction="left-to-right" evidence="17">
        <dbReference type="Rhea" id="RHEA:60373"/>
    </physiologicalReaction>
</comment>
<accession>A0A3R7FZH5</accession>
<reference evidence="21" key="1">
    <citation type="journal article" date="2015" name="Genom Data">
        <title>Genome sequences of six Phytophthora species associated with forests in New Zealand.</title>
        <authorList>
            <person name="Studholme D.J."/>
            <person name="McDougal R.L."/>
            <person name="Sambles C."/>
            <person name="Hansen E."/>
            <person name="Hardy G."/>
            <person name="Grant M."/>
            <person name="Ganley R.J."/>
            <person name="Williams N.M."/>
        </authorList>
    </citation>
    <scope>NUCLEOTIDE SEQUENCE</scope>
    <source>
        <strain evidence="22">NZFS 2646</strain>
        <strain evidence="21">NZFS 3630</strain>
    </source>
</reference>
<dbReference type="GO" id="GO:0005524">
    <property type="term" value="F:ATP binding"/>
    <property type="evidence" value="ECO:0007669"/>
    <property type="project" value="UniProtKB-KW"/>
</dbReference>
<dbReference type="SMART" id="SM00831">
    <property type="entry name" value="Cation_ATPase_N"/>
    <property type="match status" value="1"/>
</dbReference>
<gene>
    <name evidence="23" type="ORF">BBI17_004116</name>
    <name evidence="24" type="ORF">BBO99_00006154</name>
    <name evidence="22" type="ORF">JM16_003598</name>
    <name evidence="21" type="ORF">JM18_006436</name>
</gene>
<evidence type="ECO:0000256" key="15">
    <source>
        <dbReference type="ARBA" id="ARBA00044662"/>
    </source>
</evidence>
<keyword evidence="8" id="KW-0067">ATP-binding</keyword>
<comment type="similarity">
    <text evidence="2">Belongs to the cation transport ATPase (P-type) (TC 3.A.3) family. Type IIIA subfamily.</text>
</comment>
<dbReference type="InterPro" id="IPR005828">
    <property type="entry name" value="MFS_sugar_transport-like"/>
</dbReference>
<dbReference type="InterPro" id="IPR036259">
    <property type="entry name" value="MFS_trans_sf"/>
</dbReference>
<dbReference type="Proteomes" id="UP000785171">
    <property type="component" value="Unassembled WGS sequence"/>
</dbReference>
<dbReference type="Gene3D" id="2.70.150.10">
    <property type="entry name" value="Calcium-transporting ATPase, cytoplasmic transduction domain A"/>
    <property type="match status" value="1"/>
</dbReference>
<dbReference type="InterPro" id="IPR001757">
    <property type="entry name" value="P_typ_ATPase"/>
</dbReference>
<comment type="catalytic activity">
    <reaction evidence="15">
        <text>D-mannose(out) = D-mannose(in)</text>
        <dbReference type="Rhea" id="RHEA:78391"/>
        <dbReference type="ChEBI" id="CHEBI:4208"/>
    </reaction>
    <physiologicalReaction direction="left-to-right" evidence="15">
        <dbReference type="Rhea" id="RHEA:78392"/>
    </physiologicalReaction>
</comment>
<dbReference type="InterPro" id="IPR044492">
    <property type="entry name" value="P_typ_ATPase_HD_dom"/>
</dbReference>
<name>A0A3R7FZH5_9STRA</name>
<feature type="transmembrane region" description="Helical" evidence="19">
    <location>
        <begin position="1293"/>
        <end position="1312"/>
    </location>
</feature>
<reference evidence="21" key="3">
    <citation type="submission" date="2020-06" db="EMBL/GenBank/DDBJ databases">
        <authorList>
            <person name="Studholme D.J."/>
        </authorList>
    </citation>
    <scope>NUCLEOTIDE SEQUENCE</scope>
    <source>
        <strain evidence="22">NZFS 2646</strain>
        <strain evidence="21">NZFS 3630</strain>
    </source>
</reference>
<dbReference type="Pfam" id="PF00702">
    <property type="entry name" value="Hydrolase"/>
    <property type="match status" value="1"/>
</dbReference>
<dbReference type="Gene3D" id="3.40.1110.10">
    <property type="entry name" value="Calcium-transporting ATPase, cytoplasmic domain N"/>
    <property type="match status" value="1"/>
</dbReference>
<evidence type="ECO:0000313" key="26">
    <source>
        <dbReference type="Proteomes" id="UP000285883"/>
    </source>
</evidence>
<dbReference type="SUPFAM" id="SSF81653">
    <property type="entry name" value="Calcium ATPase, transduction domain A"/>
    <property type="match status" value="1"/>
</dbReference>
<dbReference type="GO" id="GO:0016887">
    <property type="term" value="F:ATP hydrolysis activity"/>
    <property type="evidence" value="ECO:0007669"/>
    <property type="project" value="InterPro"/>
</dbReference>
<dbReference type="EMBL" id="MBDN02000203">
    <property type="protein sequence ID" value="RLN78159.1"/>
    <property type="molecule type" value="Genomic_DNA"/>
</dbReference>
<feature type="transmembrane region" description="Helical" evidence="19">
    <location>
        <begin position="361"/>
        <end position="382"/>
    </location>
</feature>